<keyword evidence="2" id="KW-0645">Protease</keyword>
<dbReference type="InterPro" id="IPR029062">
    <property type="entry name" value="Class_I_gatase-like"/>
</dbReference>
<dbReference type="Gene3D" id="3.40.50.880">
    <property type="match status" value="1"/>
</dbReference>
<dbReference type="Pfam" id="PF03575">
    <property type="entry name" value="Peptidase_S51"/>
    <property type="match status" value="1"/>
</dbReference>
<dbReference type="GO" id="GO:0008236">
    <property type="term" value="F:serine-type peptidase activity"/>
    <property type="evidence" value="ECO:0007669"/>
    <property type="project" value="UniProtKB-KW"/>
</dbReference>
<keyword evidence="6" id="KW-1185">Reference proteome</keyword>
<dbReference type="InterPro" id="IPR005320">
    <property type="entry name" value="Peptidase_S51"/>
</dbReference>
<dbReference type="EMBL" id="RPFL01000038">
    <property type="protein sequence ID" value="RPD84272.1"/>
    <property type="molecule type" value="Genomic_DNA"/>
</dbReference>
<keyword evidence="4" id="KW-0720">Serine protease</keyword>
<sequence>MYQATLSACCRKCAVKMSTACWSATSVKAKPIGESAGTLVLSSDIACYAPMENPAAAPELKGKKGLALIPFYPLVHYRSEPFVEVCEKIMAAQQGRLDIRPITNHELFAVRSGVVEKWTVAKAV</sequence>
<protein>
    <submittedName>
        <fullName evidence="5">Uncharacterized protein</fullName>
    </submittedName>
</protein>
<accession>A0A3N4MKM8</accession>
<organism evidence="5 6">
    <name type="scientific">Neisseria weixii</name>
    <dbReference type="NCBI Taxonomy" id="1853276"/>
    <lineage>
        <taxon>Bacteria</taxon>
        <taxon>Pseudomonadati</taxon>
        <taxon>Pseudomonadota</taxon>
        <taxon>Betaproteobacteria</taxon>
        <taxon>Neisseriales</taxon>
        <taxon>Neisseriaceae</taxon>
        <taxon>Neisseria</taxon>
    </lineage>
</organism>
<name>A0A3N4MKM8_9NEIS</name>
<evidence type="ECO:0000256" key="1">
    <source>
        <dbReference type="ARBA" id="ARBA00006534"/>
    </source>
</evidence>
<dbReference type="Proteomes" id="UP000272412">
    <property type="component" value="Unassembled WGS sequence"/>
</dbReference>
<comment type="similarity">
    <text evidence="1">Belongs to the peptidase S51 family.</text>
</comment>
<reference evidence="5 6" key="1">
    <citation type="submission" date="2018-11" db="EMBL/GenBank/DDBJ databases">
        <title>Neisseria weixii sp. nov. isolated from the rectal contents of plateau pika (Ochotona cruzoniae).</title>
        <authorList>
            <person name="Zhang G."/>
        </authorList>
    </citation>
    <scope>NUCLEOTIDE SEQUENCE [LARGE SCALE GENOMIC DNA]</scope>
    <source>
        <strain evidence="5 6">10009</strain>
    </source>
</reference>
<evidence type="ECO:0000256" key="4">
    <source>
        <dbReference type="ARBA" id="ARBA00022825"/>
    </source>
</evidence>
<evidence type="ECO:0000256" key="3">
    <source>
        <dbReference type="ARBA" id="ARBA00022801"/>
    </source>
</evidence>
<dbReference type="GO" id="GO:0006508">
    <property type="term" value="P:proteolysis"/>
    <property type="evidence" value="ECO:0007669"/>
    <property type="project" value="UniProtKB-KW"/>
</dbReference>
<gene>
    <name evidence="5" type="ORF">EGK74_11075</name>
</gene>
<dbReference type="AlphaFoldDB" id="A0A3N4MKM8"/>
<evidence type="ECO:0000256" key="2">
    <source>
        <dbReference type="ARBA" id="ARBA00022670"/>
    </source>
</evidence>
<evidence type="ECO:0000313" key="6">
    <source>
        <dbReference type="Proteomes" id="UP000272412"/>
    </source>
</evidence>
<proteinExistence type="inferred from homology"/>
<evidence type="ECO:0000313" key="5">
    <source>
        <dbReference type="EMBL" id="RPD84272.1"/>
    </source>
</evidence>
<comment type="caution">
    <text evidence="5">The sequence shown here is derived from an EMBL/GenBank/DDBJ whole genome shotgun (WGS) entry which is preliminary data.</text>
</comment>
<keyword evidence="3" id="KW-0378">Hydrolase</keyword>